<dbReference type="InterPro" id="IPR041577">
    <property type="entry name" value="RT_RNaseH_2"/>
</dbReference>
<gene>
    <name evidence="3" type="ORF">Tci_623476</name>
</gene>
<organism evidence="3">
    <name type="scientific">Tanacetum cinerariifolium</name>
    <name type="common">Dalmatian daisy</name>
    <name type="synonym">Chrysanthemum cinerariifolium</name>
    <dbReference type="NCBI Taxonomy" id="118510"/>
    <lineage>
        <taxon>Eukaryota</taxon>
        <taxon>Viridiplantae</taxon>
        <taxon>Streptophyta</taxon>
        <taxon>Embryophyta</taxon>
        <taxon>Tracheophyta</taxon>
        <taxon>Spermatophyta</taxon>
        <taxon>Magnoliopsida</taxon>
        <taxon>eudicotyledons</taxon>
        <taxon>Gunneridae</taxon>
        <taxon>Pentapetalae</taxon>
        <taxon>asterids</taxon>
        <taxon>campanulids</taxon>
        <taxon>Asterales</taxon>
        <taxon>Asteraceae</taxon>
        <taxon>Asteroideae</taxon>
        <taxon>Anthemideae</taxon>
        <taxon>Anthemidinae</taxon>
        <taxon>Tanacetum</taxon>
    </lineage>
</organism>
<dbReference type="PANTHER" id="PTHR48475">
    <property type="entry name" value="RIBONUCLEASE H"/>
    <property type="match status" value="1"/>
</dbReference>
<reference evidence="3" key="1">
    <citation type="journal article" date="2019" name="Sci. Rep.">
        <title>Draft genome of Tanacetum cinerariifolium, the natural source of mosquito coil.</title>
        <authorList>
            <person name="Yamashiro T."/>
            <person name="Shiraishi A."/>
            <person name="Satake H."/>
            <person name="Nakayama K."/>
        </authorList>
    </citation>
    <scope>NUCLEOTIDE SEQUENCE</scope>
</reference>
<dbReference type="InterPro" id="IPR000477">
    <property type="entry name" value="RT_dom"/>
</dbReference>
<dbReference type="Gene3D" id="3.10.10.10">
    <property type="entry name" value="HIV Type 1 Reverse Transcriptase, subunit A, domain 1"/>
    <property type="match status" value="1"/>
</dbReference>
<dbReference type="Pfam" id="PF00078">
    <property type="entry name" value="RVT_1"/>
    <property type="match status" value="1"/>
</dbReference>
<dbReference type="EMBL" id="BKCJ010437519">
    <property type="protein sequence ID" value="GFA51504.1"/>
    <property type="molecule type" value="Genomic_DNA"/>
</dbReference>
<accession>A0A699JQB4</accession>
<dbReference type="CDD" id="cd01647">
    <property type="entry name" value="RT_LTR"/>
    <property type="match status" value="1"/>
</dbReference>
<evidence type="ECO:0000313" key="3">
    <source>
        <dbReference type="EMBL" id="GFA51504.1"/>
    </source>
</evidence>
<dbReference type="InterPro" id="IPR043502">
    <property type="entry name" value="DNA/RNA_pol_sf"/>
</dbReference>
<evidence type="ECO:0000259" key="2">
    <source>
        <dbReference type="Pfam" id="PF17919"/>
    </source>
</evidence>
<evidence type="ECO:0008006" key="4">
    <source>
        <dbReference type="Google" id="ProtNLM"/>
    </source>
</evidence>
<dbReference type="AlphaFoldDB" id="A0A699JQB4"/>
<feature type="domain" description="Reverse transcriptase" evidence="1">
    <location>
        <begin position="39"/>
        <end position="144"/>
    </location>
</feature>
<name>A0A699JQB4_TANCI</name>
<feature type="domain" description="Reverse transcriptase/retrotransposon-derived protein RNase H-like" evidence="2">
    <location>
        <begin position="167"/>
        <end position="251"/>
    </location>
</feature>
<dbReference type="Gene3D" id="1.10.340.70">
    <property type="match status" value="1"/>
</dbReference>
<protein>
    <recommendedName>
        <fullName evidence="4">Reverse transcriptase domain-containing protein</fullName>
    </recommendedName>
</protein>
<sequence>MAQAPKGAKAIQVVVQKLVEAGITREVYYHDWLSNPVMIQLAESDEEKTAFHTGQGVYCYTKIPYGLKNAGATYQRLVDKAFDNQIGQNIEVYIDNLVVKSHIEAEMLRDIGETFRTLRKINMKLNPKKCTFGAVEGMFLGYKVTLEGIKPYPDKTEFVLQLPSGTSLQATKEHLTELPLLVAPKPKEELIVYLSASYRAISAVLMTERGTVHMPVYFVSRALQGPELNYTLMEKQVLSLVFAAKRPRRTIKKMERHAGRTQYYIPAKDVGERTDGLSFVDGSGAGLILTSPEGTKFTYALRFQFAASNNKAEYEALIAGTLPSDRKEARKLRIKARQYELLEEGIHERSCSMHAGPRSVVAKSIRLGYYWPTMHQDLRDMIRPSKVKVAMDYFTKWIEAKAVATITDSHVAVIPAKIRMPTYRTAAVDVVHNDEELRLNLDFLEERRERAAIREA</sequence>
<feature type="non-terminal residue" evidence="3">
    <location>
        <position position="456"/>
    </location>
</feature>
<dbReference type="InterPro" id="IPR043128">
    <property type="entry name" value="Rev_trsase/Diguanyl_cyclase"/>
</dbReference>
<dbReference type="Gene3D" id="3.30.70.270">
    <property type="match status" value="1"/>
</dbReference>
<dbReference type="SUPFAM" id="SSF56672">
    <property type="entry name" value="DNA/RNA polymerases"/>
    <property type="match status" value="1"/>
</dbReference>
<comment type="caution">
    <text evidence="3">The sequence shown here is derived from an EMBL/GenBank/DDBJ whole genome shotgun (WGS) entry which is preliminary data.</text>
</comment>
<dbReference type="Pfam" id="PF17919">
    <property type="entry name" value="RT_RNaseH_2"/>
    <property type="match status" value="1"/>
</dbReference>
<dbReference type="PANTHER" id="PTHR48475:SF2">
    <property type="entry name" value="RIBONUCLEASE H"/>
    <property type="match status" value="1"/>
</dbReference>
<evidence type="ECO:0000259" key="1">
    <source>
        <dbReference type="Pfam" id="PF00078"/>
    </source>
</evidence>
<proteinExistence type="predicted"/>